<organism evidence="1 2">
    <name type="scientific">Polyporus arcularius HHB13444</name>
    <dbReference type="NCBI Taxonomy" id="1314778"/>
    <lineage>
        <taxon>Eukaryota</taxon>
        <taxon>Fungi</taxon>
        <taxon>Dikarya</taxon>
        <taxon>Basidiomycota</taxon>
        <taxon>Agaricomycotina</taxon>
        <taxon>Agaricomycetes</taxon>
        <taxon>Polyporales</taxon>
        <taxon>Polyporaceae</taxon>
        <taxon>Polyporus</taxon>
    </lineage>
</organism>
<dbReference type="AlphaFoldDB" id="A0A5C3PSW1"/>
<accession>A0A5C3PSW1</accession>
<keyword evidence="2" id="KW-1185">Reference proteome</keyword>
<dbReference type="Proteomes" id="UP000308197">
    <property type="component" value="Unassembled WGS sequence"/>
</dbReference>
<protein>
    <submittedName>
        <fullName evidence="1">Uncharacterized protein</fullName>
    </submittedName>
</protein>
<proteinExistence type="predicted"/>
<evidence type="ECO:0000313" key="2">
    <source>
        <dbReference type="Proteomes" id="UP000308197"/>
    </source>
</evidence>
<reference evidence="1 2" key="1">
    <citation type="journal article" date="2019" name="Nat. Ecol. Evol.">
        <title>Megaphylogeny resolves global patterns of mushroom evolution.</title>
        <authorList>
            <person name="Varga T."/>
            <person name="Krizsan K."/>
            <person name="Foldi C."/>
            <person name="Dima B."/>
            <person name="Sanchez-Garcia M."/>
            <person name="Sanchez-Ramirez S."/>
            <person name="Szollosi G.J."/>
            <person name="Szarkandi J.G."/>
            <person name="Papp V."/>
            <person name="Albert L."/>
            <person name="Andreopoulos W."/>
            <person name="Angelini C."/>
            <person name="Antonin V."/>
            <person name="Barry K.W."/>
            <person name="Bougher N.L."/>
            <person name="Buchanan P."/>
            <person name="Buyck B."/>
            <person name="Bense V."/>
            <person name="Catcheside P."/>
            <person name="Chovatia M."/>
            <person name="Cooper J."/>
            <person name="Damon W."/>
            <person name="Desjardin D."/>
            <person name="Finy P."/>
            <person name="Geml J."/>
            <person name="Haridas S."/>
            <person name="Hughes K."/>
            <person name="Justo A."/>
            <person name="Karasinski D."/>
            <person name="Kautmanova I."/>
            <person name="Kiss B."/>
            <person name="Kocsube S."/>
            <person name="Kotiranta H."/>
            <person name="LaButti K.M."/>
            <person name="Lechner B.E."/>
            <person name="Liimatainen K."/>
            <person name="Lipzen A."/>
            <person name="Lukacs Z."/>
            <person name="Mihaltcheva S."/>
            <person name="Morgado L.N."/>
            <person name="Niskanen T."/>
            <person name="Noordeloos M.E."/>
            <person name="Ohm R.A."/>
            <person name="Ortiz-Santana B."/>
            <person name="Ovrebo C."/>
            <person name="Racz N."/>
            <person name="Riley R."/>
            <person name="Savchenko A."/>
            <person name="Shiryaev A."/>
            <person name="Soop K."/>
            <person name="Spirin V."/>
            <person name="Szebenyi C."/>
            <person name="Tomsovsky M."/>
            <person name="Tulloss R.E."/>
            <person name="Uehling J."/>
            <person name="Grigoriev I.V."/>
            <person name="Vagvolgyi C."/>
            <person name="Papp T."/>
            <person name="Martin F.M."/>
            <person name="Miettinen O."/>
            <person name="Hibbett D.S."/>
            <person name="Nagy L.G."/>
        </authorList>
    </citation>
    <scope>NUCLEOTIDE SEQUENCE [LARGE SCALE GENOMIC DNA]</scope>
    <source>
        <strain evidence="1 2">HHB13444</strain>
    </source>
</reference>
<evidence type="ECO:0000313" key="1">
    <source>
        <dbReference type="EMBL" id="TFK91460.1"/>
    </source>
</evidence>
<sequence>MPRNYACTMSWRTDEMSTLATARRGGGGWGRTSALGISRLGGRTECSALTSFGGRAGCTSLHSGRGGDFAQSMCVYTVVIVLGENQ</sequence>
<dbReference type="InParanoid" id="A0A5C3PSW1"/>
<gene>
    <name evidence="1" type="ORF">K466DRAFT_320577</name>
</gene>
<name>A0A5C3PSW1_9APHY</name>
<dbReference type="EMBL" id="ML211020">
    <property type="protein sequence ID" value="TFK91460.1"/>
    <property type="molecule type" value="Genomic_DNA"/>
</dbReference>